<feature type="region of interest" description="Disordered" evidence="1">
    <location>
        <begin position="18"/>
        <end position="47"/>
    </location>
</feature>
<evidence type="ECO:0000256" key="1">
    <source>
        <dbReference type="SAM" id="MobiDB-lite"/>
    </source>
</evidence>
<evidence type="ECO:0000313" key="3">
    <source>
        <dbReference type="Proteomes" id="UP001500392"/>
    </source>
</evidence>
<dbReference type="RefSeq" id="WP_344937669.1">
    <property type="nucleotide sequence ID" value="NZ_BAABDM010000007.1"/>
</dbReference>
<dbReference type="EMBL" id="BAABDM010000007">
    <property type="protein sequence ID" value="GAA4102523.1"/>
    <property type="molecule type" value="Genomic_DNA"/>
</dbReference>
<evidence type="ECO:0000313" key="2">
    <source>
        <dbReference type="EMBL" id="GAA4102523.1"/>
    </source>
</evidence>
<accession>A0ABP7X2G9</accession>
<organism evidence="2 3">
    <name type="scientific">Zhongshania borealis</name>
    <dbReference type="NCBI Taxonomy" id="889488"/>
    <lineage>
        <taxon>Bacteria</taxon>
        <taxon>Pseudomonadati</taxon>
        <taxon>Pseudomonadota</taxon>
        <taxon>Gammaproteobacteria</taxon>
        <taxon>Cellvibrionales</taxon>
        <taxon>Spongiibacteraceae</taxon>
        <taxon>Zhongshania</taxon>
    </lineage>
</organism>
<dbReference type="Proteomes" id="UP001500392">
    <property type="component" value="Unassembled WGS sequence"/>
</dbReference>
<comment type="caution">
    <text evidence="2">The sequence shown here is derived from an EMBL/GenBank/DDBJ whole genome shotgun (WGS) entry which is preliminary data.</text>
</comment>
<gene>
    <name evidence="2" type="ORF">GCM10022414_30420</name>
</gene>
<feature type="compositionally biased region" description="Polar residues" evidence="1">
    <location>
        <begin position="24"/>
        <end position="39"/>
    </location>
</feature>
<proteinExistence type="predicted"/>
<protein>
    <submittedName>
        <fullName evidence="2">Uncharacterized protein</fullName>
    </submittedName>
</protein>
<name>A0ABP7X2G9_9GAMM</name>
<sequence length="99" mass="10405">MSIEGSWDVVLNTPMGKQKGKMNVSLSGSDLSGEIQSPMGSIPMREGKVDGDKATWLCGVTKPISMDLEFDVLVDGDAFTGTVKVGPMGKNAVEGKRAS</sequence>
<reference evidence="3" key="1">
    <citation type="journal article" date="2019" name="Int. J. Syst. Evol. Microbiol.">
        <title>The Global Catalogue of Microorganisms (GCM) 10K type strain sequencing project: providing services to taxonomists for standard genome sequencing and annotation.</title>
        <authorList>
            <consortium name="The Broad Institute Genomics Platform"/>
            <consortium name="The Broad Institute Genome Sequencing Center for Infectious Disease"/>
            <person name="Wu L."/>
            <person name="Ma J."/>
        </authorList>
    </citation>
    <scope>NUCLEOTIDE SEQUENCE [LARGE SCALE GENOMIC DNA]</scope>
    <source>
        <strain evidence="3">JCM 17304</strain>
    </source>
</reference>
<keyword evidence="3" id="KW-1185">Reference proteome</keyword>